<dbReference type="PROSITE" id="PS51706">
    <property type="entry name" value="G_ENGB"/>
    <property type="match status" value="1"/>
</dbReference>
<keyword evidence="5 10" id="KW-0547">Nucleotide-binding</keyword>
<evidence type="ECO:0000256" key="9">
    <source>
        <dbReference type="ARBA" id="ARBA00023306"/>
    </source>
</evidence>
<dbReference type="HAMAP" id="MF_00321">
    <property type="entry name" value="GTPase_EngB"/>
    <property type="match status" value="1"/>
</dbReference>
<evidence type="ECO:0000259" key="11">
    <source>
        <dbReference type="PROSITE" id="PS51706"/>
    </source>
</evidence>
<dbReference type="InterPro" id="IPR030393">
    <property type="entry name" value="G_ENGB_dom"/>
</dbReference>
<keyword evidence="6" id="KW-0460">Magnesium</keyword>
<evidence type="ECO:0000256" key="3">
    <source>
        <dbReference type="ARBA" id="ARBA00022618"/>
    </source>
</evidence>
<evidence type="ECO:0000256" key="6">
    <source>
        <dbReference type="ARBA" id="ARBA00022842"/>
    </source>
</evidence>
<sequence>MAAELSIKIFRQEAKFVAGVAKPEQLPKLFLPQFAFVGKSNVGKSSLINTICNRKALARVSHTPGRTQQINFFSIADKLMLADFPGYGFAKVSANQRISWGKLIVYYLQNSDLLRMVNLLIDARRGIKENDIEIMHLLKSCDKEFQIIFTKADKITAIDEFTTQMRQQLADLGFVCNIIITSSKNGTGAKELQGSMLREL</sequence>
<accession>A0ABU5NA77</accession>
<evidence type="ECO:0000256" key="10">
    <source>
        <dbReference type="HAMAP-Rule" id="MF_00321"/>
    </source>
</evidence>
<comment type="cofactor">
    <cofactor evidence="1">
        <name>Mg(2+)</name>
        <dbReference type="ChEBI" id="CHEBI:18420"/>
    </cofactor>
</comment>
<dbReference type="EMBL" id="JARJFB010000001">
    <property type="protein sequence ID" value="MEA0970074.1"/>
    <property type="molecule type" value="Genomic_DNA"/>
</dbReference>
<evidence type="ECO:0000256" key="8">
    <source>
        <dbReference type="ARBA" id="ARBA00023210"/>
    </source>
</evidence>
<evidence type="ECO:0000256" key="2">
    <source>
        <dbReference type="ARBA" id="ARBA00009638"/>
    </source>
</evidence>
<organism evidence="12 13">
    <name type="scientific">Candidatus Megaera venefica</name>
    <dbReference type="NCBI Taxonomy" id="2055910"/>
    <lineage>
        <taxon>Bacteria</taxon>
        <taxon>Pseudomonadati</taxon>
        <taxon>Pseudomonadota</taxon>
        <taxon>Alphaproteobacteria</taxon>
        <taxon>Rickettsiales</taxon>
        <taxon>Rickettsiaceae</taxon>
        <taxon>Candidatus Megaera</taxon>
    </lineage>
</organism>
<keyword evidence="13" id="KW-1185">Reference proteome</keyword>
<keyword evidence="8 10" id="KW-0717">Septation</keyword>
<evidence type="ECO:0000256" key="5">
    <source>
        <dbReference type="ARBA" id="ARBA00022741"/>
    </source>
</evidence>
<dbReference type="InterPro" id="IPR006073">
    <property type="entry name" value="GTP-bd"/>
</dbReference>
<evidence type="ECO:0000313" key="12">
    <source>
        <dbReference type="EMBL" id="MEA0970074.1"/>
    </source>
</evidence>
<keyword evidence="9 10" id="KW-0131">Cell cycle</keyword>
<keyword evidence="3 10" id="KW-0132">Cell division</keyword>
<protein>
    <recommendedName>
        <fullName evidence="10">Probable GTP-binding protein EngB</fullName>
    </recommendedName>
</protein>
<comment type="caution">
    <text evidence="12">The sequence shown here is derived from an EMBL/GenBank/DDBJ whole genome shotgun (WGS) entry which is preliminary data.</text>
</comment>
<dbReference type="InterPro" id="IPR027417">
    <property type="entry name" value="P-loop_NTPase"/>
</dbReference>
<gene>
    <name evidence="10" type="primary">engB</name>
    <name evidence="12" type="ORF">Megvenef_00021</name>
</gene>
<dbReference type="Pfam" id="PF01926">
    <property type="entry name" value="MMR_HSR1"/>
    <property type="match status" value="1"/>
</dbReference>
<dbReference type="Gene3D" id="3.40.50.300">
    <property type="entry name" value="P-loop containing nucleotide triphosphate hydrolases"/>
    <property type="match status" value="1"/>
</dbReference>
<proteinExistence type="inferred from homology"/>
<keyword evidence="4" id="KW-0479">Metal-binding</keyword>
<dbReference type="Proteomes" id="UP001291687">
    <property type="component" value="Unassembled WGS sequence"/>
</dbReference>
<comment type="function">
    <text evidence="10">Necessary for normal cell division and for the maintenance of normal septation.</text>
</comment>
<dbReference type="SUPFAM" id="SSF52540">
    <property type="entry name" value="P-loop containing nucleoside triphosphate hydrolases"/>
    <property type="match status" value="1"/>
</dbReference>
<dbReference type="NCBIfam" id="TIGR03598">
    <property type="entry name" value="GTPase_YsxC"/>
    <property type="match status" value="1"/>
</dbReference>
<comment type="similarity">
    <text evidence="2 10">Belongs to the TRAFAC class TrmE-Era-EngA-EngB-Septin-like GTPase superfamily. EngB GTPase family.</text>
</comment>
<dbReference type="PANTHER" id="PTHR11649:SF13">
    <property type="entry name" value="ENGB-TYPE G DOMAIN-CONTAINING PROTEIN"/>
    <property type="match status" value="1"/>
</dbReference>
<evidence type="ECO:0000256" key="7">
    <source>
        <dbReference type="ARBA" id="ARBA00023134"/>
    </source>
</evidence>
<dbReference type="CDD" id="cd01876">
    <property type="entry name" value="YihA_EngB"/>
    <property type="match status" value="1"/>
</dbReference>
<keyword evidence="7 10" id="KW-0342">GTP-binding</keyword>
<feature type="domain" description="EngB-type G" evidence="11">
    <location>
        <begin position="30"/>
        <end position="200"/>
    </location>
</feature>
<reference evidence="12 13" key="1">
    <citation type="submission" date="2023-03" db="EMBL/GenBank/DDBJ databases">
        <title>Host association and intracellularity evolved multiple times independently in the Rickettsiales.</title>
        <authorList>
            <person name="Castelli M."/>
            <person name="Nardi T."/>
            <person name="Gammuto L."/>
            <person name="Bellinzona G."/>
            <person name="Sabaneyeva E."/>
            <person name="Potekhin A."/>
            <person name="Serra V."/>
            <person name="Petroni G."/>
            <person name="Sassera D."/>
        </authorList>
    </citation>
    <scope>NUCLEOTIDE SEQUENCE [LARGE SCALE GENOMIC DNA]</scope>
    <source>
        <strain evidence="12 13">Sr 2-6</strain>
    </source>
</reference>
<dbReference type="RefSeq" id="WP_322775980.1">
    <property type="nucleotide sequence ID" value="NZ_JARJFB010000001.1"/>
</dbReference>
<evidence type="ECO:0000256" key="4">
    <source>
        <dbReference type="ARBA" id="ARBA00022723"/>
    </source>
</evidence>
<dbReference type="InterPro" id="IPR019987">
    <property type="entry name" value="GTP-bd_ribosome_bio_YsxC"/>
</dbReference>
<evidence type="ECO:0000313" key="13">
    <source>
        <dbReference type="Proteomes" id="UP001291687"/>
    </source>
</evidence>
<evidence type="ECO:0000256" key="1">
    <source>
        <dbReference type="ARBA" id="ARBA00001946"/>
    </source>
</evidence>
<name>A0ABU5NA77_9RICK</name>
<dbReference type="PANTHER" id="PTHR11649">
    <property type="entry name" value="MSS1/TRME-RELATED GTP-BINDING PROTEIN"/>
    <property type="match status" value="1"/>
</dbReference>